<dbReference type="EMBL" id="RSCE01000016">
    <property type="protein sequence ID" value="RSH77374.1"/>
    <property type="molecule type" value="Genomic_DNA"/>
</dbReference>
<accession>A0A427XF82</accession>
<proteinExistence type="predicted"/>
<dbReference type="GeneID" id="39587877"/>
<evidence type="ECO:0000256" key="1">
    <source>
        <dbReference type="SAM" id="MobiDB-lite"/>
    </source>
</evidence>
<name>A0A427XF82_9TREE</name>
<dbReference type="RefSeq" id="XP_028472521.1">
    <property type="nucleotide sequence ID" value="XM_028619025.1"/>
</dbReference>
<protein>
    <submittedName>
        <fullName evidence="2">Uncharacterized protein</fullName>
    </submittedName>
</protein>
<reference evidence="2 3" key="1">
    <citation type="submission" date="2018-11" db="EMBL/GenBank/DDBJ databases">
        <title>Genome sequence of Apiotrichum porosum DSM 27194.</title>
        <authorList>
            <person name="Aliyu H."/>
            <person name="Gorte O."/>
            <person name="Ochsenreither K."/>
        </authorList>
    </citation>
    <scope>NUCLEOTIDE SEQUENCE [LARGE SCALE GENOMIC DNA]</scope>
    <source>
        <strain evidence="2 3">DSM 27194</strain>
    </source>
</reference>
<gene>
    <name evidence="2" type="ORF">EHS24_003334</name>
</gene>
<organism evidence="2 3">
    <name type="scientific">Apiotrichum porosum</name>
    <dbReference type="NCBI Taxonomy" id="105984"/>
    <lineage>
        <taxon>Eukaryota</taxon>
        <taxon>Fungi</taxon>
        <taxon>Dikarya</taxon>
        <taxon>Basidiomycota</taxon>
        <taxon>Agaricomycotina</taxon>
        <taxon>Tremellomycetes</taxon>
        <taxon>Trichosporonales</taxon>
        <taxon>Trichosporonaceae</taxon>
        <taxon>Apiotrichum</taxon>
    </lineage>
</organism>
<dbReference type="Proteomes" id="UP000279236">
    <property type="component" value="Unassembled WGS sequence"/>
</dbReference>
<comment type="caution">
    <text evidence="2">The sequence shown here is derived from an EMBL/GenBank/DDBJ whole genome shotgun (WGS) entry which is preliminary data.</text>
</comment>
<evidence type="ECO:0000313" key="2">
    <source>
        <dbReference type="EMBL" id="RSH77374.1"/>
    </source>
</evidence>
<sequence length="222" mass="24995">MGCVDVQGNGEGQRADACAKGLLCVWQDETDRSTPPNSTPVSDMGSLHGCPPVHRSRRIGDWCKLQSTRWHRLQPTQCPLDRHGTIAASEDTTRTHTRNRPAALAWHTVADVHRKTAASVLSVRIYVKHKLRNRRQQLFITFMFRVEKPSTMSLNAFSLNTSLVAMRPRTPEVEEDDRWILCLGTVAGVNKGPDRFRTVQTARKRHTWSEPLSLLPPSVLAL</sequence>
<dbReference type="AlphaFoldDB" id="A0A427XF82"/>
<evidence type="ECO:0000313" key="3">
    <source>
        <dbReference type="Proteomes" id="UP000279236"/>
    </source>
</evidence>
<feature type="region of interest" description="Disordered" evidence="1">
    <location>
        <begin position="29"/>
        <end position="48"/>
    </location>
</feature>
<keyword evidence="3" id="KW-1185">Reference proteome</keyword>